<evidence type="ECO:0000256" key="3">
    <source>
        <dbReference type="ARBA" id="ARBA00006757"/>
    </source>
</evidence>
<dbReference type="PANTHER" id="PTHR42038:SF2">
    <property type="entry name" value="TERPENE CYCLASE AUSL"/>
    <property type="match status" value="1"/>
</dbReference>
<reference evidence="8" key="2">
    <citation type="submission" date="2020-05" db="EMBL/GenBank/DDBJ databases">
        <authorList>
            <person name="Kim H.-S."/>
            <person name="Proctor R.H."/>
            <person name="Brown D.W."/>
        </authorList>
    </citation>
    <scope>NUCLEOTIDE SEQUENCE</scope>
    <source>
        <strain evidence="8">NRRL 22465</strain>
    </source>
</reference>
<evidence type="ECO:0000256" key="7">
    <source>
        <dbReference type="SAM" id="Phobius"/>
    </source>
</evidence>
<accession>A0A8H4UNN7</accession>
<evidence type="ECO:0000313" key="9">
    <source>
        <dbReference type="Proteomes" id="UP000635477"/>
    </source>
</evidence>
<comment type="subcellular location">
    <subcellularLocation>
        <location evidence="1">Membrane</location>
        <topology evidence="1">Multi-pass membrane protein</topology>
    </subcellularLocation>
</comment>
<comment type="pathway">
    <text evidence="2">Secondary metabolite biosynthesis.</text>
</comment>
<keyword evidence="5 7" id="KW-1133">Transmembrane helix</keyword>
<keyword evidence="6 7" id="KW-0472">Membrane</keyword>
<dbReference type="InterPro" id="IPR039020">
    <property type="entry name" value="PaxB-like"/>
</dbReference>
<keyword evidence="4 7" id="KW-0812">Transmembrane</keyword>
<evidence type="ECO:0000256" key="6">
    <source>
        <dbReference type="ARBA" id="ARBA00023136"/>
    </source>
</evidence>
<dbReference type="EMBL" id="JABEYC010000247">
    <property type="protein sequence ID" value="KAF4980236.1"/>
    <property type="molecule type" value="Genomic_DNA"/>
</dbReference>
<dbReference type="PANTHER" id="PTHR42038">
    <property type="match status" value="1"/>
</dbReference>
<organism evidence="8 9">
    <name type="scientific">Fusarium zealandicum</name>
    <dbReference type="NCBI Taxonomy" id="1053134"/>
    <lineage>
        <taxon>Eukaryota</taxon>
        <taxon>Fungi</taxon>
        <taxon>Dikarya</taxon>
        <taxon>Ascomycota</taxon>
        <taxon>Pezizomycotina</taxon>
        <taxon>Sordariomycetes</taxon>
        <taxon>Hypocreomycetidae</taxon>
        <taxon>Hypocreales</taxon>
        <taxon>Nectriaceae</taxon>
        <taxon>Fusarium</taxon>
        <taxon>Fusarium staphyleae species complex</taxon>
    </lineage>
</organism>
<feature type="transmembrane region" description="Helical" evidence="7">
    <location>
        <begin position="49"/>
        <end position="67"/>
    </location>
</feature>
<dbReference type="GO" id="GO:0016020">
    <property type="term" value="C:membrane"/>
    <property type="evidence" value="ECO:0007669"/>
    <property type="project" value="UniProtKB-SubCell"/>
</dbReference>
<protein>
    <submittedName>
        <fullName evidence="8">Uncharacterized protein</fullName>
    </submittedName>
</protein>
<dbReference type="GO" id="GO:0016829">
    <property type="term" value="F:lyase activity"/>
    <property type="evidence" value="ECO:0007669"/>
    <property type="project" value="InterPro"/>
</dbReference>
<evidence type="ECO:0000313" key="8">
    <source>
        <dbReference type="EMBL" id="KAF4980236.1"/>
    </source>
</evidence>
<proteinExistence type="inferred from homology"/>
<dbReference type="OrthoDB" id="5294024at2759"/>
<feature type="transmembrane region" description="Helical" evidence="7">
    <location>
        <begin position="12"/>
        <end position="37"/>
    </location>
</feature>
<feature type="transmembrane region" description="Helical" evidence="7">
    <location>
        <begin position="73"/>
        <end position="91"/>
    </location>
</feature>
<feature type="transmembrane region" description="Helical" evidence="7">
    <location>
        <begin position="112"/>
        <end position="133"/>
    </location>
</feature>
<dbReference type="Pfam" id="PF25129">
    <property type="entry name" value="Pyr4-TMTC"/>
    <property type="match status" value="1"/>
</dbReference>
<comment type="similarity">
    <text evidence="3">Belongs to the paxB family.</text>
</comment>
<name>A0A8H4UNN7_9HYPO</name>
<gene>
    <name evidence="8" type="ORF">FZEAL_3715</name>
</gene>
<evidence type="ECO:0000256" key="5">
    <source>
        <dbReference type="ARBA" id="ARBA00022989"/>
    </source>
</evidence>
<evidence type="ECO:0000256" key="1">
    <source>
        <dbReference type="ARBA" id="ARBA00004141"/>
    </source>
</evidence>
<dbReference type="AlphaFoldDB" id="A0A8H4UNN7"/>
<keyword evidence="9" id="KW-1185">Reference proteome</keyword>
<dbReference type="Proteomes" id="UP000635477">
    <property type="component" value="Unassembled WGS sequence"/>
</dbReference>
<sequence>MGSTDIAPATAPAWLIPASTACISAGVAFWLLAYVLMVRRSLANHATPAPLVALGLNLAWEVVYAFGVCEAPIETFGFTMWLLLDIPVLYVTLKTAPRTFAASPLVARNVPLLLAVIFVLGLLGNGAFVWWWLKEPHRGYGIKWGKMWKGLEARDTTELSYWSAGVAQTIFSVSALAMLLQRGHSGGQSYAIWACLNPLSGSLPRLLVFAARLAFSGPSKMVGESDLLNHDQASRPGSIVTIGISTRWSPLDEMMQAGHSPMGVFLSSMDVCNTADPKSSLPGFAASLAPSWASLWPAGCSGGTGQRLMALSSIL</sequence>
<evidence type="ECO:0000256" key="2">
    <source>
        <dbReference type="ARBA" id="ARBA00005179"/>
    </source>
</evidence>
<evidence type="ECO:0000256" key="4">
    <source>
        <dbReference type="ARBA" id="ARBA00022692"/>
    </source>
</evidence>
<reference evidence="8" key="1">
    <citation type="journal article" date="2020" name="BMC Genomics">
        <title>Correction to: Identification and distribution of gene clusters required for synthesis of sphingolipid metabolism inhibitors in diverse species of the filamentous fungus Fusarium.</title>
        <authorList>
            <person name="Kim H.S."/>
            <person name="Lohmar J.M."/>
            <person name="Busman M."/>
            <person name="Brown D.W."/>
            <person name="Naumann T.A."/>
            <person name="Divon H.H."/>
            <person name="Lysoe E."/>
            <person name="Uhlig S."/>
            <person name="Proctor R.H."/>
        </authorList>
    </citation>
    <scope>NUCLEOTIDE SEQUENCE</scope>
    <source>
        <strain evidence="8">NRRL 22465</strain>
    </source>
</reference>
<comment type="caution">
    <text evidence="8">The sequence shown here is derived from an EMBL/GenBank/DDBJ whole genome shotgun (WGS) entry which is preliminary data.</text>
</comment>